<dbReference type="SUPFAM" id="SSF51011">
    <property type="entry name" value="Glycosyl hydrolase domain"/>
    <property type="match status" value="1"/>
</dbReference>
<dbReference type="AlphaFoldDB" id="A0A7X3MFK8"/>
<dbReference type="SUPFAM" id="SSF51445">
    <property type="entry name" value="(Trans)glycosidases"/>
    <property type="match status" value="1"/>
</dbReference>
<dbReference type="CDD" id="cd11234">
    <property type="entry name" value="E_set_GDE_N"/>
    <property type="match status" value="1"/>
</dbReference>
<dbReference type="Gene3D" id="2.60.40.1180">
    <property type="entry name" value="Golgi alpha-mannosidase II"/>
    <property type="match status" value="1"/>
</dbReference>
<feature type="domain" description="Glycosyl hydrolase family 13 catalytic" evidence="2">
    <location>
        <begin position="134"/>
        <end position="445"/>
    </location>
</feature>
<dbReference type="InterPro" id="IPR013780">
    <property type="entry name" value="Glyco_hydro_b"/>
</dbReference>
<dbReference type="InterPro" id="IPR013783">
    <property type="entry name" value="Ig-like_fold"/>
</dbReference>
<dbReference type="InterPro" id="IPR006047">
    <property type="entry name" value="GH13_cat_dom"/>
</dbReference>
<evidence type="ECO:0000313" key="4">
    <source>
        <dbReference type="Proteomes" id="UP000460412"/>
    </source>
</evidence>
<protein>
    <submittedName>
        <fullName evidence="3">Glycogen debranching protein</fullName>
    </submittedName>
</protein>
<comment type="similarity">
    <text evidence="1">Belongs to the glycosyl hydrolase 13 family.</text>
</comment>
<proteinExistence type="inferred from homology"/>
<evidence type="ECO:0000256" key="1">
    <source>
        <dbReference type="ARBA" id="ARBA00008061"/>
    </source>
</evidence>
<dbReference type="SMART" id="SM00642">
    <property type="entry name" value="Aamy"/>
    <property type="match status" value="1"/>
</dbReference>
<dbReference type="Pfam" id="PF00128">
    <property type="entry name" value="Alpha-amylase"/>
    <property type="match status" value="1"/>
</dbReference>
<dbReference type="GO" id="GO:0005975">
    <property type="term" value="P:carbohydrate metabolic process"/>
    <property type="evidence" value="ECO:0007669"/>
    <property type="project" value="InterPro"/>
</dbReference>
<sequence length="594" mass="68178">MKETQGRPLPLGTTMIGNIVNFSVAVPQEKECQLLIYRAGAKKPHAVYDMKRELGEVRYLALEGIEPSKFEYNYRIGGEVVIDPYVKAIAGREVWGRKRDVQKHEVRGILYDKEYDWEGDMPLCLPYNSVIAYSLHVRGYTKHASSKVVSRGTFQGVVEKLPYLKELGINQIQCMPVYDFEECMQYRNYWGYGTAYWFAPKSSYAKSKDGVKELKDMVKACHREGIEVVLEMPFTEEVSKQTMEECLRYYMIEYHIDGFILNPQIAPMEAIYADPILKKTKIMAHRIDFQTVMRRFLKGDEGMVEGVMYWLRRISEKDGTFNCITNQNGFTLNDLVSYDRKHNEPNGENNQDGPEYNYSWNCGAEGPTRKKAIAKLRDGQIRNAFLLLLLAQGTPCILAGDEFGNAQKGNNNVYCQDNPVGWTDWTHLEQKKDLHDFVKQLIAVRKNHPVFWPKKEMCGLDEARCGVPDVSYHGESAWRVPSEVFSRQLGVYYSGMAAGGEDCFVAYNMHWIEHSFALPALPRNKKWYMIASTKEGVLDKVQCLRNQRTVVLKERTIMVFAGREEDGEKGDRSGEKNRADVLPAKVDCNYNNVD</sequence>
<dbReference type="Gene3D" id="2.60.40.10">
    <property type="entry name" value="Immunoglobulins"/>
    <property type="match status" value="1"/>
</dbReference>
<evidence type="ECO:0000259" key="2">
    <source>
        <dbReference type="SMART" id="SM00642"/>
    </source>
</evidence>
<evidence type="ECO:0000313" key="3">
    <source>
        <dbReference type="EMBL" id="MXP75525.1"/>
    </source>
</evidence>
<comment type="caution">
    <text evidence="3">The sequence shown here is derived from an EMBL/GenBank/DDBJ whole genome shotgun (WGS) entry which is preliminary data.</text>
</comment>
<name>A0A7X3MFK8_9FIRM</name>
<dbReference type="EMBL" id="WUQX01000001">
    <property type="protein sequence ID" value="MXP75525.1"/>
    <property type="molecule type" value="Genomic_DNA"/>
</dbReference>
<reference evidence="3 4" key="1">
    <citation type="submission" date="2019-12" db="EMBL/GenBank/DDBJ databases">
        <title>Sporaefaciens musculi gen. nov., sp. nov., a novel bacterium isolated from the caecum of an obese mouse.</title>
        <authorList>
            <person name="Rasmussen T.S."/>
            <person name="Streidl T."/>
            <person name="Hitch T.C.A."/>
            <person name="Wortmann E."/>
            <person name="Deptula P."/>
            <person name="Hansen M."/>
            <person name="Nielsen D.S."/>
            <person name="Clavel T."/>
            <person name="Vogensen F.K."/>
        </authorList>
    </citation>
    <scope>NUCLEOTIDE SEQUENCE [LARGE SCALE GENOMIC DNA]</scope>
    <source>
        <strain evidence="3 4">WCA-9-b2</strain>
    </source>
</reference>
<dbReference type="SUPFAM" id="SSF81296">
    <property type="entry name" value="E set domains"/>
    <property type="match status" value="1"/>
</dbReference>
<dbReference type="Gene3D" id="3.20.20.80">
    <property type="entry name" value="Glycosidases"/>
    <property type="match status" value="2"/>
</dbReference>
<organism evidence="3 4">
    <name type="scientific">Sporofaciens musculi</name>
    <dbReference type="NCBI Taxonomy" id="2681861"/>
    <lineage>
        <taxon>Bacteria</taxon>
        <taxon>Bacillati</taxon>
        <taxon>Bacillota</taxon>
        <taxon>Clostridia</taxon>
        <taxon>Lachnospirales</taxon>
        <taxon>Lachnospiraceae</taxon>
        <taxon>Sporofaciens</taxon>
    </lineage>
</organism>
<dbReference type="RefSeq" id="WP_159750776.1">
    <property type="nucleotide sequence ID" value="NZ_WUQX01000001.1"/>
</dbReference>
<accession>A0A7X3MFK8</accession>
<dbReference type="InterPro" id="IPR014756">
    <property type="entry name" value="Ig_E-set"/>
</dbReference>
<dbReference type="Proteomes" id="UP000460412">
    <property type="component" value="Unassembled WGS sequence"/>
</dbReference>
<gene>
    <name evidence="3" type="ORF">GN277_09050</name>
</gene>
<keyword evidence="4" id="KW-1185">Reference proteome</keyword>
<dbReference type="InterPro" id="IPR017853">
    <property type="entry name" value="GH"/>
</dbReference>
<dbReference type="PANTHER" id="PTHR43002">
    <property type="entry name" value="GLYCOGEN DEBRANCHING ENZYME"/>
    <property type="match status" value="1"/>
</dbReference>